<dbReference type="EMBL" id="JBHRXV010000011">
    <property type="protein sequence ID" value="MFC3714044.1"/>
    <property type="molecule type" value="Genomic_DNA"/>
</dbReference>
<evidence type="ECO:0000256" key="2">
    <source>
        <dbReference type="ARBA" id="ARBA00022448"/>
    </source>
</evidence>
<dbReference type="Pfam" id="PF07690">
    <property type="entry name" value="MFS_1"/>
    <property type="match status" value="1"/>
</dbReference>
<evidence type="ECO:0000256" key="5">
    <source>
        <dbReference type="ARBA" id="ARBA00022989"/>
    </source>
</evidence>
<comment type="subcellular location">
    <subcellularLocation>
        <location evidence="1">Cell membrane</location>
        <topology evidence="1">Multi-pass membrane protein</topology>
    </subcellularLocation>
</comment>
<feature type="transmembrane region" description="Helical" evidence="7">
    <location>
        <begin position="284"/>
        <end position="305"/>
    </location>
</feature>
<evidence type="ECO:0000256" key="1">
    <source>
        <dbReference type="ARBA" id="ARBA00004651"/>
    </source>
</evidence>
<reference evidence="9" key="1">
    <citation type="journal article" date="2019" name="Int. J. Syst. Evol. Microbiol.">
        <title>The Global Catalogue of Microorganisms (GCM) 10K type strain sequencing project: providing services to taxonomists for standard genome sequencing and annotation.</title>
        <authorList>
            <consortium name="The Broad Institute Genomics Platform"/>
            <consortium name="The Broad Institute Genome Sequencing Center for Infectious Disease"/>
            <person name="Wu L."/>
            <person name="Ma J."/>
        </authorList>
    </citation>
    <scope>NUCLEOTIDE SEQUENCE [LARGE SCALE GENOMIC DNA]</scope>
    <source>
        <strain evidence="9">KCTC 42644</strain>
    </source>
</reference>
<keyword evidence="5 7" id="KW-1133">Transmembrane helix</keyword>
<feature type="transmembrane region" description="Helical" evidence="7">
    <location>
        <begin position="325"/>
        <end position="349"/>
    </location>
</feature>
<gene>
    <name evidence="8" type="ORF">ACFOMD_15845</name>
</gene>
<dbReference type="Gene3D" id="1.20.1250.20">
    <property type="entry name" value="MFS general substrate transporter like domains"/>
    <property type="match status" value="1"/>
</dbReference>
<feature type="transmembrane region" description="Helical" evidence="7">
    <location>
        <begin position="361"/>
        <end position="384"/>
    </location>
</feature>
<feature type="transmembrane region" description="Helical" evidence="7">
    <location>
        <begin position="150"/>
        <end position="181"/>
    </location>
</feature>
<evidence type="ECO:0000256" key="4">
    <source>
        <dbReference type="ARBA" id="ARBA00022692"/>
    </source>
</evidence>
<keyword evidence="3" id="KW-1003">Cell membrane</keyword>
<accession>A0ABV7XH56</accession>
<keyword evidence="6 7" id="KW-0472">Membrane</keyword>
<evidence type="ECO:0000313" key="9">
    <source>
        <dbReference type="Proteomes" id="UP001595615"/>
    </source>
</evidence>
<dbReference type="RefSeq" id="WP_380863114.1">
    <property type="nucleotide sequence ID" value="NZ_JBHRXV010000011.1"/>
</dbReference>
<name>A0ABV7XH56_9SPHN</name>
<dbReference type="Proteomes" id="UP001595615">
    <property type="component" value="Unassembled WGS sequence"/>
</dbReference>
<feature type="transmembrane region" description="Helical" evidence="7">
    <location>
        <begin position="252"/>
        <end position="272"/>
    </location>
</feature>
<feature type="transmembrane region" description="Helical" evidence="7">
    <location>
        <begin position="390"/>
        <end position="409"/>
    </location>
</feature>
<dbReference type="PANTHER" id="PTHR43266:SF2">
    <property type="entry name" value="MAJOR FACILITATOR SUPERFAMILY (MFS) PROFILE DOMAIN-CONTAINING PROTEIN"/>
    <property type="match status" value="1"/>
</dbReference>
<evidence type="ECO:0000256" key="7">
    <source>
        <dbReference type="SAM" id="Phobius"/>
    </source>
</evidence>
<keyword evidence="4 7" id="KW-0812">Transmembrane</keyword>
<feature type="transmembrane region" description="Helical" evidence="7">
    <location>
        <begin position="220"/>
        <end position="240"/>
    </location>
</feature>
<proteinExistence type="predicted"/>
<dbReference type="SUPFAM" id="SSF103473">
    <property type="entry name" value="MFS general substrate transporter"/>
    <property type="match status" value="1"/>
</dbReference>
<dbReference type="InterPro" id="IPR036259">
    <property type="entry name" value="MFS_trans_sf"/>
</dbReference>
<evidence type="ECO:0000256" key="6">
    <source>
        <dbReference type="ARBA" id="ARBA00023136"/>
    </source>
</evidence>
<dbReference type="CDD" id="cd06173">
    <property type="entry name" value="MFS_MefA_like"/>
    <property type="match status" value="1"/>
</dbReference>
<feature type="transmembrane region" description="Helical" evidence="7">
    <location>
        <begin position="49"/>
        <end position="69"/>
    </location>
</feature>
<organism evidence="8 9">
    <name type="scientific">Sphingoaurantiacus capsulatus</name>
    <dbReference type="NCBI Taxonomy" id="1771310"/>
    <lineage>
        <taxon>Bacteria</taxon>
        <taxon>Pseudomonadati</taxon>
        <taxon>Pseudomonadota</taxon>
        <taxon>Alphaproteobacteria</taxon>
        <taxon>Sphingomonadales</taxon>
        <taxon>Sphingosinicellaceae</taxon>
        <taxon>Sphingoaurantiacus</taxon>
    </lineage>
</organism>
<protein>
    <submittedName>
        <fullName evidence="8">MFS transporter</fullName>
    </submittedName>
</protein>
<dbReference type="PANTHER" id="PTHR43266">
    <property type="entry name" value="MACROLIDE-EFFLUX PROTEIN"/>
    <property type="match status" value="1"/>
</dbReference>
<evidence type="ECO:0000256" key="3">
    <source>
        <dbReference type="ARBA" id="ARBA00022475"/>
    </source>
</evidence>
<comment type="caution">
    <text evidence="8">The sequence shown here is derived from an EMBL/GenBank/DDBJ whole genome shotgun (WGS) entry which is preliminary data.</text>
</comment>
<keyword evidence="2" id="KW-0813">Transport</keyword>
<dbReference type="InterPro" id="IPR011701">
    <property type="entry name" value="MFS"/>
</dbReference>
<sequence>MLHLFATRRFGPLFVTQFLGAFNDNLYKTAMLFLITYHLLAARPEDAAVMVSLAGGVFILPFVLFSSLAGELADSVDKARVVRLVKLAEIGIMGVGAFALTHDSIALLMLVLFGMGVHSTFFGPIKYAILPQHLGSNELLTGTGLVEGGTYIAILTGQIAGGMLGAHAAWAVVAVAFVGWLTGRQVPTAPPTKAIRVNPNVVASSFRMISHLFEDRRLKLTTLAVSWFWAMGAVLTTQFVPLVKDRLHADEGVATLFLTMFSVGVALGSMTVSKLLKGKVSARYTPAAAVAVSTFTAYVVAAVHFYDTVPGVADVGTFMAHSGSWHVLIALFGMAFSAGIFVVPLYAILQTECDPGERARTIAANNIVNSAFMVAGSVIAAAMIASGLKVLDVILAVGVANLLVLPAALKLRVDRLIPLS</sequence>
<keyword evidence="9" id="KW-1185">Reference proteome</keyword>
<evidence type="ECO:0000313" key="8">
    <source>
        <dbReference type="EMBL" id="MFC3714044.1"/>
    </source>
</evidence>